<feature type="region of interest" description="Disordered" evidence="1">
    <location>
        <begin position="20"/>
        <end position="52"/>
    </location>
</feature>
<keyword evidence="3" id="KW-1185">Reference proteome</keyword>
<evidence type="ECO:0000313" key="3">
    <source>
        <dbReference type="Proteomes" id="UP000481861"/>
    </source>
</evidence>
<feature type="region of interest" description="Disordered" evidence="1">
    <location>
        <begin position="270"/>
        <end position="326"/>
    </location>
</feature>
<evidence type="ECO:0000256" key="1">
    <source>
        <dbReference type="SAM" id="MobiDB-lite"/>
    </source>
</evidence>
<reference evidence="2 3" key="1">
    <citation type="submission" date="2020-01" db="EMBL/GenBank/DDBJ databases">
        <authorList>
            <consortium name="DOE Joint Genome Institute"/>
            <person name="Haridas S."/>
            <person name="Albert R."/>
            <person name="Binder M."/>
            <person name="Bloem J."/>
            <person name="Labutti K."/>
            <person name="Salamov A."/>
            <person name="Andreopoulos B."/>
            <person name="Baker S.E."/>
            <person name="Barry K."/>
            <person name="Bills G."/>
            <person name="Bluhm B.H."/>
            <person name="Cannon C."/>
            <person name="Castanera R."/>
            <person name="Culley D.E."/>
            <person name="Daum C."/>
            <person name="Ezra D."/>
            <person name="Gonzalez J.B."/>
            <person name="Henrissat B."/>
            <person name="Kuo A."/>
            <person name="Liang C."/>
            <person name="Lipzen A."/>
            <person name="Lutzoni F."/>
            <person name="Magnuson J."/>
            <person name="Mondo S."/>
            <person name="Nolan M."/>
            <person name="Ohm R."/>
            <person name="Pangilinan J."/>
            <person name="Park H.-J.H."/>
            <person name="Ramirez L."/>
            <person name="Alfaro M."/>
            <person name="Sun H."/>
            <person name="Tritt A."/>
            <person name="Yoshinaga Y."/>
            <person name="Zwiers L.-H.L."/>
            <person name="Turgeon B.G."/>
            <person name="Goodwin S.B."/>
            <person name="Spatafora J.W."/>
            <person name="Crous P.W."/>
            <person name="Grigoriev I.V."/>
        </authorList>
    </citation>
    <scope>NUCLEOTIDE SEQUENCE [LARGE SCALE GENOMIC DNA]</scope>
    <source>
        <strain evidence="2 3">CBS 611.86</strain>
    </source>
</reference>
<protein>
    <submittedName>
        <fullName evidence="2">Uncharacterized protein</fullName>
    </submittedName>
</protein>
<evidence type="ECO:0000313" key="2">
    <source>
        <dbReference type="EMBL" id="KAF2872751.1"/>
    </source>
</evidence>
<comment type="caution">
    <text evidence="2">The sequence shown here is derived from an EMBL/GenBank/DDBJ whole genome shotgun (WGS) entry which is preliminary data.</text>
</comment>
<name>A0A7C8IB80_9PLEO</name>
<gene>
    <name evidence="2" type="ORF">BDV95DRAFT_662423</name>
</gene>
<organism evidence="2 3">
    <name type="scientific">Massariosphaeria phaeospora</name>
    <dbReference type="NCBI Taxonomy" id="100035"/>
    <lineage>
        <taxon>Eukaryota</taxon>
        <taxon>Fungi</taxon>
        <taxon>Dikarya</taxon>
        <taxon>Ascomycota</taxon>
        <taxon>Pezizomycotina</taxon>
        <taxon>Dothideomycetes</taxon>
        <taxon>Pleosporomycetidae</taxon>
        <taxon>Pleosporales</taxon>
        <taxon>Pleosporales incertae sedis</taxon>
        <taxon>Massariosphaeria</taxon>
    </lineage>
</organism>
<dbReference type="Proteomes" id="UP000481861">
    <property type="component" value="Unassembled WGS sequence"/>
</dbReference>
<sequence>MSALWIENLRASNRRKKRKLPVLPLSLSANRRKRRKPPQVDPMGRGGYETSVDANDVVNDHEADRSWHGLTHPRSDPAWHNVQPDPAWRNVQPDLASDRLGAPPAWGNVGFQAEDGQTPLPGKKFDRFRWLVIFSQYSLAGALNDGAKLGALARLDRAAGHTLRYTEPLKVFVFGEGSSGELGLGATKKAIDVKRPRFNELLSNMNVVRRVSTRSPPTILARGNRRRWPPLPQHHVRRWQCPSTSSRTVLIIPFLGTPLFPDQRESLAASSGTACGRSHGQLGGQLGGPRLQTPRQHNPPVPSYENLEAEFDETIGVSAERRLERA</sequence>
<accession>A0A7C8IB80</accession>
<proteinExistence type="predicted"/>
<dbReference type="AlphaFoldDB" id="A0A7C8IB80"/>
<dbReference type="EMBL" id="JAADJZ010000009">
    <property type="protein sequence ID" value="KAF2872751.1"/>
    <property type="molecule type" value="Genomic_DNA"/>
</dbReference>